<evidence type="ECO:0000313" key="1">
    <source>
        <dbReference type="EMBL" id="MXP15156.1"/>
    </source>
</evidence>
<dbReference type="Proteomes" id="UP000473531">
    <property type="component" value="Unassembled WGS sequence"/>
</dbReference>
<dbReference type="GO" id="GO:0005975">
    <property type="term" value="P:carbohydrate metabolic process"/>
    <property type="evidence" value="ECO:0007669"/>
    <property type="project" value="InterPro"/>
</dbReference>
<keyword evidence="2" id="KW-1185">Reference proteome</keyword>
<organism evidence="1 2">
    <name type="scientific">Allopontixanthobacter confluentis</name>
    <dbReference type="NCBI Taxonomy" id="1849021"/>
    <lineage>
        <taxon>Bacteria</taxon>
        <taxon>Pseudomonadati</taxon>
        <taxon>Pseudomonadota</taxon>
        <taxon>Alphaproteobacteria</taxon>
        <taxon>Sphingomonadales</taxon>
        <taxon>Erythrobacteraceae</taxon>
        <taxon>Allopontixanthobacter</taxon>
    </lineage>
</organism>
<evidence type="ECO:0008006" key="3">
    <source>
        <dbReference type="Google" id="ProtNLM"/>
    </source>
</evidence>
<dbReference type="Gene3D" id="3.20.20.370">
    <property type="entry name" value="Glycoside hydrolase/deacetylase"/>
    <property type="match status" value="1"/>
</dbReference>
<reference evidence="1 2" key="1">
    <citation type="submission" date="2019-12" db="EMBL/GenBank/DDBJ databases">
        <title>Genomic-based taxomic classification of the family Erythrobacteraceae.</title>
        <authorList>
            <person name="Xu L."/>
        </authorList>
    </citation>
    <scope>NUCLEOTIDE SEQUENCE [LARGE SCALE GENOMIC DNA]</scope>
    <source>
        <strain evidence="1 2">KCTC 52259</strain>
    </source>
</reference>
<accession>A0A6L7GI21</accession>
<dbReference type="EMBL" id="WTYU01000002">
    <property type="protein sequence ID" value="MXP15156.1"/>
    <property type="molecule type" value="Genomic_DNA"/>
</dbReference>
<dbReference type="InterPro" id="IPR011330">
    <property type="entry name" value="Glyco_hydro/deAcase_b/a-brl"/>
</dbReference>
<dbReference type="OrthoDB" id="9788208at2"/>
<protein>
    <recommendedName>
        <fullName evidence="3">Chitooligosaccharide deacetylase</fullName>
    </recommendedName>
</protein>
<dbReference type="AlphaFoldDB" id="A0A6L7GI21"/>
<evidence type="ECO:0000313" key="2">
    <source>
        <dbReference type="Proteomes" id="UP000473531"/>
    </source>
</evidence>
<sequence length="251" mass="28579">MSYFTYAAAQQMLSSLNTRFGLFPLADWRGQPGIILRHDIDLDVQPAHRLSMAESDIGVRGTFFFMTTAQTYNCGSSANRRLIREMANAGHEIALHFDPSIYNEVDPATLGNLARLEAALLEDICGMRIGSVSLHNPSVANNYPMLPGWLNAYDDQIFTPEIYLSDSRMNFRSDPMDFFDEAGDRTHQLLLHPMHYSDEPPLYPRAQLDYLRRMAGELDAIFSPNSTYHERVGDQWYDMLRQDAAAWKKSS</sequence>
<gene>
    <name evidence="1" type="ORF">GRI44_10390</name>
</gene>
<dbReference type="SUPFAM" id="SSF88713">
    <property type="entry name" value="Glycoside hydrolase/deacetylase"/>
    <property type="match status" value="1"/>
</dbReference>
<proteinExistence type="predicted"/>
<dbReference type="RefSeq" id="WP_160601720.1">
    <property type="nucleotide sequence ID" value="NZ_WTYU01000002.1"/>
</dbReference>
<name>A0A6L7GI21_9SPHN</name>
<comment type="caution">
    <text evidence="1">The sequence shown here is derived from an EMBL/GenBank/DDBJ whole genome shotgun (WGS) entry which is preliminary data.</text>
</comment>